<keyword evidence="3" id="KW-0028">Amino-acid biosynthesis</keyword>
<feature type="transmembrane region" description="Helical" evidence="13">
    <location>
        <begin position="339"/>
        <end position="358"/>
    </location>
</feature>
<dbReference type="PANTHER" id="PTHR43427">
    <property type="entry name" value="CHLORIDE CHANNEL PROTEIN CLC-E"/>
    <property type="match status" value="1"/>
</dbReference>
<organism evidence="15 16">
    <name type="scientific">Methanomethylovorans hollandica (strain DSM 15978 / NBRC 107637 / DMS1)</name>
    <dbReference type="NCBI Taxonomy" id="867904"/>
    <lineage>
        <taxon>Archaea</taxon>
        <taxon>Methanobacteriati</taxon>
        <taxon>Methanobacteriota</taxon>
        <taxon>Stenosarchaea group</taxon>
        <taxon>Methanomicrobia</taxon>
        <taxon>Methanosarcinales</taxon>
        <taxon>Methanosarcinaceae</taxon>
        <taxon>Methanomethylovorans</taxon>
    </lineage>
</organism>
<feature type="transmembrane region" description="Helical" evidence="13">
    <location>
        <begin position="308"/>
        <end position="327"/>
    </location>
</feature>
<evidence type="ECO:0000256" key="2">
    <source>
        <dbReference type="ARBA" id="ARBA00022448"/>
    </source>
</evidence>
<feature type="transmembrane region" description="Helical" evidence="13">
    <location>
        <begin position="66"/>
        <end position="84"/>
    </location>
</feature>
<dbReference type="PROSITE" id="PS51371">
    <property type="entry name" value="CBS"/>
    <property type="match status" value="2"/>
</dbReference>
<dbReference type="InterPro" id="IPR001807">
    <property type="entry name" value="ClC"/>
</dbReference>
<keyword evidence="4 13" id="KW-0812">Transmembrane</keyword>
<dbReference type="InterPro" id="IPR046342">
    <property type="entry name" value="CBS_dom_sf"/>
</dbReference>
<protein>
    <submittedName>
        <fullName evidence="15">Chloride channel protein EriC</fullName>
    </submittedName>
</protein>
<evidence type="ECO:0000256" key="9">
    <source>
        <dbReference type="ARBA" id="ARBA00023173"/>
    </source>
</evidence>
<accession>L0KXR4</accession>
<dbReference type="STRING" id="867904.Metho_0583"/>
<dbReference type="InterPro" id="IPR050368">
    <property type="entry name" value="ClC-type_chloride_channel"/>
</dbReference>
<dbReference type="InterPro" id="IPR000644">
    <property type="entry name" value="CBS_dom"/>
</dbReference>
<evidence type="ECO:0000259" key="14">
    <source>
        <dbReference type="PROSITE" id="PS51371"/>
    </source>
</evidence>
<dbReference type="PRINTS" id="PR00762">
    <property type="entry name" value="CLCHANNEL"/>
</dbReference>
<keyword evidence="16" id="KW-1185">Reference proteome</keyword>
<keyword evidence="6" id="KW-0406">Ion transport</keyword>
<dbReference type="Proteomes" id="UP000010866">
    <property type="component" value="Chromosome"/>
</dbReference>
<dbReference type="EMBL" id="CP003362">
    <property type="protein sequence ID" value="AGB48848.1"/>
    <property type="molecule type" value="Genomic_DNA"/>
</dbReference>
<dbReference type="SMART" id="SM00116">
    <property type="entry name" value="CBS"/>
    <property type="match status" value="2"/>
</dbReference>
<evidence type="ECO:0000256" key="4">
    <source>
        <dbReference type="ARBA" id="ARBA00022692"/>
    </source>
</evidence>
<dbReference type="InterPro" id="IPR014743">
    <property type="entry name" value="Cl-channel_core"/>
</dbReference>
<dbReference type="CDD" id="cd00400">
    <property type="entry name" value="Voltage_gated_ClC"/>
    <property type="match status" value="1"/>
</dbReference>
<dbReference type="OrthoDB" id="89900at2157"/>
<keyword evidence="2" id="KW-0813">Transport</keyword>
<name>L0KXR4_METHD</name>
<dbReference type="SUPFAM" id="SSF81340">
    <property type="entry name" value="Clc chloride channel"/>
    <property type="match status" value="1"/>
</dbReference>
<feature type="domain" description="CBS" evidence="14">
    <location>
        <begin position="453"/>
        <end position="510"/>
    </location>
</feature>
<keyword evidence="7 13" id="KW-0472">Membrane</keyword>
<feature type="transmembrane region" description="Helical" evidence="13">
    <location>
        <begin position="277"/>
        <end position="296"/>
    </location>
</feature>
<dbReference type="GO" id="GO:0009086">
    <property type="term" value="P:methionine biosynthetic process"/>
    <property type="evidence" value="ECO:0007669"/>
    <property type="project" value="UniProtKB-KW"/>
</dbReference>
<sequence>MALVHLNILLQHQKQSIIKWLSSESVFSNSLAVTVGVLTGIVIVLYDHALELSSELFFEPVYNAQHYYVIFIPAIGGLLVGIISHRFMKKQRYSIDNVIESATLYGGKMQSRTVFLEVLSSVISLGSGASAGKEAPVVLAGAGIGSAFAQMLKMRGNRLKILLGCGASGGIAAAFNAPLAGVVFSVEVILGELEAATLVPIVISAVFATLVSNVIFGVRPIQISYYELISPVHEAILYLVLGLFAGLTAVVLMRSLYKCRDFFNTLNIHPITKPAVGGLFVGLIGYFYPQIFGVGYDTISQVLENDITFNLLLVLLVLKIIAFSLSLGSGGSGGSFVPALFIGSMLGGAYGFIVNGLFPGVTSEPGAYALAGMGAVFTGISRAPLTAILVLFELTRNYGMVLPIMLACVLSNLVSSALHPESIFTESLRRRGFIIRKGKEVDIMESLKVVDAMKREVQTISVNKKVEALIALMQSSRHAGFPVMDQEGRLWGIVTLKDIRDKVKQGELDKTISEIATSNLIIAYPDESLNTVLQRLATKDIGRLPVVSREDSRKILGIITRSDIVKLYDKTIVERMNYRSENGN</sequence>
<comment type="subcellular location">
    <subcellularLocation>
        <location evidence="1">Membrane</location>
        <topology evidence="1">Multi-pass membrane protein</topology>
    </subcellularLocation>
</comment>
<evidence type="ECO:0000313" key="15">
    <source>
        <dbReference type="EMBL" id="AGB48848.1"/>
    </source>
</evidence>
<dbReference type="PANTHER" id="PTHR43427:SF6">
    <property type="entry name" value="CHLORIDE CHANNEL PROTEIN CLC-E"/>
    <property type="match status" value="1"/>
</dbReference>
<dbReference type="HOGENOM" id="CLU_015263_5_1_2"/>
<feature type="transmembrane region" description="Helical" evidence="13">
    <location>
        <begin position="370"/>
        <end position="392"/>
    </location>
</feature>
<dbReference type="GO" id="GO:0005254">
    <property type="term" value="F:chloride channel activity"/>
    <property type="evidence" value="ECO:0007669"/>
    <property type="project" value="UniProtKB-KW"/>
</dbReference>
<keyword evidence="10" id="KW-0868">Chloride</keyword>
<proteinExistence type="predicted"/>
<keyword evidence="5 13" id="KW-1133">Transmembrane helix</keyword>
<evidence type="ECO:0000256" key="11">
    <source>
        <dbReference type="ARBA" id="ARBA00023303"/>
    </source>
</evidence>
<evidence type="ECO:0000256" key="12">
    <source>
        <dbReference type="PROSITE-ProRule" id="PRU00703"/>
    </source>
</evidence>
<feature type="transmembrane region" description="Helical" evidence="13">
    <location>
        <begin position="26"/>
        <end position="46"/>
    </location>
</feature>
<evidence type="ECO:0000256" key="1">
    <source>
        <dbReference type="ARBA" id="ARBA00004141"/>
    </source>
</evidence>
<dbReference type="Pfam" id="PF00571">
    <property type="entry name" value="CBS"/>
    <property type="match status" value="2"/>
</dbReference>
<dbReference type="AlphaFoldDB" id="L0KXR4"/>
<evidence type="ECO:0000256" key="8">
    <source>
        <dbReference type="ARBA" id="ARBA00023167"/>
    </source>
</evidence>
<dbReference type="SUPFAM" id="SSF54631">
    <property type="entry name" value="CBS-domain pair"/>
    <property type="match status" value="1"/>
</dbReference>
<gene>
    <name evidence="15" type="ordered locus">Metho_0583</name>
</gene>
<dbReference type="KEGG" id="mhz:Metho_0583"/>
<evidence type="ECO:0000256" key="6">
    <source>
        <dbReference type="ARBA" id="ARBA00023065"/>
    </source>
</evidence>
<feature type="transmembrane region" description="Helical" evidence="13">
    <location>
        <begin position="161"/>
        <end position="184"/>
    </location>
</feature>
<evidence type="ECO:0000256" key="10">
    <source>
        <dbReference type="ARBA" id="ARBA00023214"/>
    </source>
</evidence>
<evidence type="ECO:0000256" key="3">
    <source>
        <dbReference type="ARBA" id="ARBA00022605"/>
    </source>
</evidence>
<keyword evidence="9" id="KW-0869">Chloride channel</keyword>
<feature type="domain" description="CBS" evidence="14">
    <location>
        <begin position="516"/>
        <end position="574"/>
    </location>
</feature>
<keyword evidence="11" id="KW-0407">Ion channel</keyword>
<feature type="transmembrane region" description="Helical" evidence="13">
    <location>
        <begin position="236"/>
        <end position="257"/>
    </location>
</feature>
<dbReference type="Pfam" id="PF00654">
    <property type="entry name" value="Voltage_CLC"/>
    <property type="match status" value="1"/>
</dbReference>
<evidence type="ECO:0000256" key="5">
    <source>
        <dbReference type="ARBA" id="ARBA00022989"/>
    </source>
</evidence>
<evidence type="ECO:0000256" key="13">
    <source>
        <dbReference type="SAM" id="Phobius"/>
    </source>
</evidence>
<keyword evidence="8" id="KW-0486">Methionine biosynthesis</keyword>
<evidence type="ECO:0000313" key="16">
    <source>
        <dbReference type="Proteomes" id="UP000010866"/>
    </source>
</evidence>
<dbReference type="Gene3D" id="3.10.580.10">
    <property type="entry name" value="CBS-domain"/>
    <property type="match status" value="1"/>
</dbReference>
<dbReference type="Gene3D" id="1.10.3080.10">
    <property type="entry name" value="Clc chloride channel"/>
    <property type="match status" value="1"/>
</dbReference>
<keyword evidence="12" id="KW-0129">CBS domain</keyword>
<feature type="transmembrane region" description="Helical" evidence="13">
    <location>
        <begin position="196"/>
        <end position="216"/>
    </location>
</feature>
<evidence type="ECO:0000256" key="7">
    <source>
        <dbReference type="ARBA" id="ARBA00023136"/>
    </source>
</evidence>
<reference evidence="16" key="1">
    <citation type="submission" date="2012-02" db="EMBL/GenBank/DDBJ databases">
        <title>Complete sequence of chromosome of Methanomethylovorans hollandica DSM 15978.</title>
        <authorList>
            <person name="Lucas S."/>
            <person name="Copeland A."/>
            <person name="Lapidus A."/>
            <person name="Glavina del Rio T."/>
            <person name="Dalin E."/>
            <person name="Tice H."/>
            <person name="Bruce D."/>
            <person name="Goodwin L."/>
            <person name="Pitluck S."/>
            <person name="Peters L."/>
            <person name="Mikhailova N."/>
            <person name="Held B."/>
            <person name="Kyrpides N."/>
            <person name="Mavromatis K."/>
            <person name="Ivanova N."/>
            <person name="Brettin T."/>
            <person name="Detter J.C."/>
            <person name="Han C."/>
            <person name="Larimer F."/>
            <person name="Land M."/>
            <person name="Hauser L."/>
            <person name="Markowitz V."/>
            <person name="Cheng J.-F."/>
            <person name="Hugenholtz P."/>
            <person name="Woyke T."/>
            <person name="Wu D."/>
            <person name="Spring S."/>
            <person name="Schroeder M."/>
            <person name="Brambilla E."/>
            <person name="Klenk H.-P."/>
            <person name="Eisen J.A."/>
        </authorList>
    </citation>
    <scope>NUCLEOTIDE SEQUENCE [LARGE SCALE GENOMIC DNA]</scope>
    <source>
        <strain evidence="16">DSM 15978 / NBRC 107637 / DMS1</strain>
    </source>
</reference>
<dbReference type="GO" id="GO:0034707">
    <property type="term" value="C:chloride channel complex"/>
    <property type="evidence" value="ECO:0007669"/>
    <property type="project" value="UniProtKB-KW"/>
</dbReference>